<feature type="domain" description="HTH tetR-type" evidence="3">
    <location>
        <begin position="6"/>
        <end position="66"/>
    </location>
</feature>
<dbReference type="PRINTS" id="PR00455">
    <property type="entry name" value="HTHTETR"/>
</dbReference>
<dbReference type="PANTHER" id="PTHR30328:SF54">
    <property type="entry name" value="HTH-TYPE TRANSCRIPTIONAL REPRESSOR SCO4008"/>
    <property type="match status" value="1"/>
</dbReference>
<keyword evidence="1 2" id="KW-0238">DNA-binding</keyword>
<dbReference type="InterPro" id="IPR041467">
    <property type="entry name" value="Sco4008_C"/>
</dbReference>
<dbReference type="SUPFAM" id="SSF46689">
    <property type="entry name" value="Homeodomain-like"/>
    <property type="match status" value="1"/>
</dbReference>
<sequence length="192" mass="20590">MARNAEETRRKILTAATEEFARHGIAGARVDRITTVAGVNNALLYRYFGSKVDLFDTVYSRVVTELIEAVPLDAEDLPGYAGRLFDYHEAHPAAVRLAAWRGLERPESPVPEVVVTAQRDKAARIAAAQRAGTVPSTLPPESLRDLLVLLTLSGSPFGTTEGGAAEGAAGGDVERARRRETVVTAARALVGR</sequence>
<dbReference type="AlphaFoldDB" id="A0ABD5E691"/>
<protein>
    <submittedName>
        <fullName evidence="4">TetR family transcriptional regulator</fullName>
    </submittedName>
</protein>
<dbReference type="RefSeq" id="WP_311677067.1">
    <property type="nucleotide sequence ID" value="NZ_JAVRER010000017.1"/>
</dbReference>
<dbReference type="GO" id="GO:0006355">
    <property type="term" value="P:regulation of DNA-templated transcription"/>
    <property type="evidence" value="ECO:0007669"/>
    <property type="project" value="UniProtKB-ARBA"/>
</dbReference>
<dbReference type="Gene3D" id="1.10.357.10">
    <property type="entry name" value="Tetracycline Repressor, domain 2"/>
    <property type="match status" value="1"/>
</dbReference>
<dbReference type="Pfam" id="PF17926">
    <property type="entry name" value="TetR_C_21"/>
    <property type="match status" value="1"/>
</dbReference>
<gene>
    <name evidence="4" type="ORF">RM574_13565</name>
</gene>
<dbReference type="GO" id="GO:0003677">
    <property type="term" value="F:DNA binding"/>
    <property type="evidence" value="ECO:0007669"/>
    <property type="project" value="UniProtKB-UniRule"/>
</dbReference>
<name>A0ABD5E691_9ACTN</name>
<dbReference type="Pfam" id="PF00440">
    <property type="entry name" value="TetR_N"/>
    <property type="match status" value="1"/>
</dbReference>
<feature type="DNA-binding region" description="H-T-H motif" evidence="2">
    <location>
        <begin position="29"/>
        <end position="48"/>
    </location>
</feature>
<reference evidence="5" key="1">
    <citation type="submission" date="2023-07" db="EMBL/GenBank/DDBJ databases">
        <title>30 novel species of actinomycetes from the DSMZ collection.</title>
        <authorList>
            <person name="Nouioui I."/>
        </authorList>
    </citation>
    <scope>NUCLEOTIDE SEQUENCE [LARGE SCALE GENOMIC DNA]</scope>
    <source>
        <strain evidence="5">DSM 41982</strain>
    </source>
</reference>
<dbReference type="SUPFAM" id="SSF48498">
    <property type="entry name" value="Tetracyclin repressor-like, C-terminal domain"/>
    <property type="match status" value="1"/>
</dbReference>
<dbReference type="EMBL" id="JAVRER010000017">
    <property type="protein sequence ID" value="MDT0416516.1"/>
    <property type="molecule type" value="Genomic_DNA"/>
</dbReference>
<dbReference type="InterPro" id="IPR036271">
    <property type="entry name" value="Tet_transcr_reg_TetR-rel_C_sf"/>
</dbReference>
<dbReference type="InterPro" id="IPR050109">
    <property type="entry name" value="HTH-type_TetR-like_transc_reg"/>
</dbReference>
<dbReference type="InterPro" id="IPR001647">
    <property type="entry name" value="HTH_TetR"/>
</dbReference>
<dbReference type="InterPro" id="IPR009057">
    <property type="entry name" value="Homeodomain-like_sf"/>
</dbReference>
<evidence type="ECO:0000313" key="4">
    <source>
        <dbReference type="EMBL" id="MDT0416516.1"/>
    </source>
</evidence>
<dbReference type="PANTHER" id="PTHR30328">
    <property type="entry name" value="TRANSCRIPTIONAL REPRESSOR"/>
    <property type="match status" value="1"/>
</dbReference>
<accession>A0ABD5E691</accession>
<proteinExistence type="predicted"/>
<organism evidence="4 5">
    <name type="scientific">Streptomyces evansiae</name>
    <dbReference type="NCBI Taxonomy" id="3075535"/>
    <lineage>
        <taxon>Bacteria</taxon>
        <taxon>Bacillati</taxon>
        <taxon>Actinomycetota</taxon>
        <taxon>Actinomycetes</taxon>
        <taxon>Kitasatosporales</taxon>
        <taxon>Streptomycetaceae</taxon>
        <taxon>Streptomyces</taxon>
    </lineage>
</organism>
<evidence type="ECO:0000259" key="3">
    <source>
        <dbReference type="PROSITE" id="PS50977"/>
    </source>
</evidence>
<dbReference type="PROSITE" id="PS50977">
    <property type="entry name" value="HTH_TETR_2"/>
    <property type="match status" value="1"/>
</dbReference>
<evidence type="ECO:0000256" key="2">
    <source>
        <dbReference type="PROSITE-ProRule" id="PRU00335"/>
    </source>
</evidence>
<dbReference type="Proteomes" id="UP001183607">
    <property type="component" value="Unassembled WGS sequence"/>
</dbReference>
<comment type="caution">
    <text evidence="4">The sequence shown here is derived from an EMBL/GenBank/DDBJ whole genome shotgun (WGS) entry which is preliminary data.</text>
</comment>
<evidence type="ECO:0000313" key="5">
    <source>
        <dbReference type="Proteomes" id="UP001183607"/>
    </source>
</evidence>
<evidence type="ECO:0000256" key="1">
    <source>
        <dbReference type="ARBA" id="ARBA00023125"/>
    </source>
</evidence>